<evidence type="ECO:0000313" key="10">
    <source>
        <dbReference type="Proteomes" id="UP001461498"/>
    </source>
</evidence>
<evidence type="ECO:0000256" key="2">
    <source>
        <dbReference type="ARBA" id="ARBA00022771"/>
    </source>
</evidence>
<evidence type="ECO:0000256" key="3">
    <source>
        <dbReference type="ARBA" id="ARBA00022833"/>
    </source>
</evidence>
<dbReference type="GO" id="GO:0019789">
    <property type="term" value="F:SUMO transferase activity"/>
    <property type="evidence" value="ECO:0007669"/>
    <property type="project" value="InterPro"/>
</dbReference>
<dbReference type="PANTHER" id="PTHR22663">
    <property type="entry name" value="RING FINGER PROTEIN NARYA-RELATED"/>
    <property type="match status" value="1"/>
</dbReference>
<dbReference type="PROSITE" id="PS50089">
    <property type="entry name" value="ZF_RING_2"/>
    <property type="match status" value="1"/>
</dbReference>
<feature type="domain" description="RING-type" evidence="8">
    <location>
        <begin position="9"/>
        <end position="49"/>
    </location>
</feature>
<dbReference type="InterPro" id="IPR001841">
    <property type="entry name" value="Znf_RING"/>
</dbReference>
<evidence type="ECO:0000256" key="6">
    <source>
        <dbReference type="SAM" id="Coils"/>
    </source>
</evidence>
<keyword evidence="1" id="KW-0479">Metal-binding</keyword>
<evidence type="ECO:0000259" key="8">
    <source>
        <dbReference type="PROSITE" id="PS50089"/>
    </source>
</evidence>
<dbReference type="GO" id="GO:0007131">
    <property type="term" value="P:reciprocal meiotic recombination"/>
    <property type="evidence" value="ECO:0007669"/>
    <property type="project" value="InterPro"/>
</dbReference>
<dbReference type="GO" id="GO:0008270">
    <property type="term" value="F:zinc ion binding"/>
    <property type="evidence" value="ECO:0007669"/>
    <property type="project" value="UniProtKB-KW"/>
</dbReference>
<feature type="compositionally biased region" description="Low complexity" evidence="7">
    <location>
        <begin position="218"/>
        <end position="229"/>
    </location>
</feature>
<dbReference type="GO" id="GO:0000795">
    <property type="term" value="C:synaptonemal complex"/>
    <property type="evidence" value="ECO:0007669"/>
    <property type="project" value="InterPro"/>
</dbReference>
<evidence type="ECO:0000256" key="7">
    <source>
        <dbReference type="SAM" id="MobiDB-lite"/>
    </source>
</evidence>
<keyword evidence="10" id="KW-1185">Reference proteome</keyword>
<evidence type="ECO:0000313" key="9">
    <source>
        <dbReference type="EMBL" id="KAK9511377.1"/>
    </source>
</evidence>
<feature type="compositionally biased region" description="Polar residues" evidence="7">
    <location>
        <begin position="187"/>
        <end position="204"/>
    </location>
</feature>
<keyword evidence="3" id="KW-0862">Zinc</keyword>
<sequence length="263" mass="30095">MNNICWVFCTKCFNKPSQSSRRKFLITSCSHVFCDHCANIDDSQCPRCQAACRMIFINNEMPDEVKDVFLDVTEKVNMVFKAMEFQEWHRARLLNHYRAIAQKYEAAKVYIKDAENKFVNLKNKYDAAKLKINNQENIIQDLNRKLNFYKQKFGTRPLSNSQPLTELNFEVITAVKASRTPSSSSSKLQIPQPSNPLLTPTYSMYRNAYHPSVTTPDSSGSVRSSQFGSMGSYSGRNRSLPGFTPPSKTMELLTLLNKSRSQK</sequence>
<evidence type="ECO:0000256" key="5">
    <source>
        <dbReference type="PROSITE-ProRule" id="PRU00175"/>
    </source>
</evidence>
<feature type="region of interest" description="Disordered" evidence="7">
    <location>
        <begin position="181"/>
        <end position="263"/>
    </location>
</feature>
<keyword evidence="2 5" id="KW-0863">Zinc-finger</keyword>
<keyword evidence="6" id="KW-0175">Coiled coil</keyword>
<comment type="caution">
    <text evidence="9">The sequence shown here is derived from an EMBL/GenBank/DDBJ whole genome shotgun (WGS) entry which is preliminary data.</text>
</comment>
<gene>
    <name evidence="9" type="ORF">O3M35_000043</name>
</gene>
<protein>
    <recommendedName>
        <fullName evidence="8">RING-type domain-containing protein</fullName>
    </recommendedName>
</protein>
<dbReference type="AlphaFoldDB" id="A0AAW1DQU5"/>
<dbReference type="EMBL" id="JAPXFL010000001">
    <property type="protein sequence ID" value="KAK9511377.1"/>
    <property type="molecule type" value="Genomic_DNA"/>
</dbReference>
<dbReference type="InterPro" id="IPR042123">
    <property type="entry name" value="Zip3/RNF212-like"/>
</dbReference>
<dbReference type="InterPro" id="IPR017907">
    <property type="entry name" value="Znf_RING_CS"/>
</dbReference>
<dbReference type="Proteomes" id="UP001461498">
    <property type="component" value="Unassembled WGS sequence"/>
</dbReference>
<keyword evidence="4" id="KW-0469">Meiosis</keyword>
<proteinExistence type="predicted"/>
<dbReference type="GO" id="GO:0007129">
    <property type="term" value="P:homologous chromosome pairing at meiosis"/>
    <property type="evidence" value="ECO:0007669"/>
    <property type="project" value="TreeGrafter"/>
</dbReference>
<accession>A0AAW1DQU5</accession>
<organism evidence="9 10">
    <name type="scientific">Rhynocoris fuscipes</name>
    <dbReference type="NCBI Taxonomy" id="488301"/>
    <lineage>
        <taxon>Eukaryota</taxon>
        <taxon>Metazoa</taxon>
        <taxon>Ecdysozoa</taxon>
        <taxon>Arthropoda</taxon>
        <taxon>Hexapoda</taxon>
        <taxon>Insecta</taxon>
        <taxon>Pterygota</taxon>
        <taxon>Neoptera</taxon>
        <taxon>Paraneoptera</taxon>
        <taxon>Hemiptera</taxon>
        <taxon>Heteroptera</taxon>
        <taxon>Panheteroptera</taxon>
        <taxon>Cimicomorpha</taxon>
        <taxon>Reduviidae</taxon>
        <taxon>Harpactorinae</taxon>
        <taxon>Harpactorini</taxon>
        <taxon>Rhynocoris</taxon>
    </lineage>
</organism>
<dbReference type="GO" id="GO:0016925">
    <property type="term" value="P:protein sumoylation"/>
    <property type="evidence" value="ECO:0007669"/>
    <property type="project" value="TreeGrafter"/>
</dbReference>
<reference evidence="9 10" key="1">
    <citation type="submission" date="2022-12" db="EMBL/GenBank/DDBJ databases">
        <title>Chromosome-level genome assembly of true bugs.</title>
        <authorList>
            <person name="Ma L."/>
            <person name="Li H."/>
        </authorList>
    </citation>
    <scope>NUCLEOTIDE SEQUENCE [LARGE SCALE GENOMIC DNA]</scope>
    <source>
        <strain evidence="9">Lab_2022b</strain>
    </source>
</reference>
<feature type="coiled-coil region" evidence="6">
    <location>
        <begin position="104"/>
        <end position="152"/>
    </location>
</feature>
<dbReference type="PROSITE" id="PS00518">
    <property type="entry name" value="ZF_RING_1"/>
    <property type="match status" value="1"/>
</dbReference>
<evidence type="ECO:0000256" key="1">
    <source>
        <dbReference type="ARBA" id="ARBA00022723"/>
    </source>
</evidence>
<dbReference type="PANTHER" id="PTHR22663:SF17">
    <property type="entry name" value="RING FINGER PROTEIN NARYA-RELATED"/>
    <property type="match status" value="1"/>
</dbReference>
<dbReference type="Pfam" id="PF14634">
    <property type="entry name" value="zf-RING_5"/>
    <property type="match status" value="1"/>
</dbReference>
<evidence type="ECO:0000256" key="4">
    <source>
        <dbReference type="ARBA" id="ARBA00023254"/>
    </source>
</evidence>
<name>A0AAW1DQU5_9HEMI</name>